<reference evidence="1 2" key="1">
    <citation type="journal article" date="2016" name="Mol. Biol. Evol.">
        <title>Comparative Genomics of Early-Diverging Mushroom-Forming Fungi Provides Insights into the Origins of Lignocellulose Decay Capabilities.</title>
        <authorList>
            <person name="Nagy L.G."/>
            <person name="Riley R."/>
            <person name="Tritt A."/>
            <person name="Adam C."/>
            <person name="Daum C."/>
            <person name="Floudas D."/>
            <person name="Sun H."/>
            <person name="Yadav J.S."/>
            <person name="Pangilinan J."/>
            <person name="Larsson K.H."/>
            <person name="Matsuura K."/>
            <person name="Barry K."/>
            <person name="Labutti K."/>
            <person name="Kuo R."/>
            <person name="Ohm R.A."/>
            <person name="Bhattacharya S.S."/>
            <person name="Shirouzu T."/>
            <person name="Yoshinaga Y."/>
            <person name="Martin F.M."/>
            <person name="Grigoriev I.V."/>
            <person name="Hibbett D.S."/>
        </authorList>
    </citation>
    <scope>NUCLEOTIDE SEQUENCE [LARGE SCALE GENOMIC DNA]</scope>
    <source>
        <strain evidence="1 2">HHB12029</strain>
    </source>
</reference>
<organism evidence="1 2">
    <name type="scientific">Exidia glandulosa HHB12029</name>
    <dbReference type="NCBI Taxonomy" id="1314781"/>
    <lineage>
        <taxon>Eukaryota</taxon>
        <taxon>Fungi</taxon>
        <taxon>Dikarya</taxon>
        <taxon>Basidiomycota</taxon>
        <taxon>Agaricomycotina</taxon>
        <taxon>Agaricomycetes</taxon>
        <taxon>Auriculariales</taxon>
        <taxon>Exidiaceae</taxon>
        <taxon>Exidia</taxon>
    </lineage>
</organism>
<accession>A0A165E4H7</accession>
<gene>
    <name evidence="1" type="ORF">EXIGLDRAFT_775009</name>
</gene>
<dbReference type="Proteomes" id="UP000077266">
    <property type="component" value="Unassembled WGS sequence"/>
</dbReference>
<protein>
    <submittedName>
        <fullName evidence="1">Uncharacterized protein</fullName>
    </submittedName>
</protein>
<dbReference type="InParanoid" id="A0A165E4H7"/>
<dbReference type="EMBL" id="KV426168">
    <property type="protein sequence ID" value="KZV86054.1"/>
    <property type="molecule type" value="Genomic_DNA"/>
</dbReference>
<dbReference type="AlphaFoldDB" id="A0A165E4H7"/>
<evidence type="ECO:0000313" key="2">
    <source>
        <dbReference type="Proteomes" id="UP000077266"/>
    </source>
</evidence>
<keyword evidence="2" id="KW-1185">Reference proteome</keyword>
<name>A0A165E4H7_EXIGL</name>
<sequence length="220" mass="25025">MRPPVLVLALLFPSPRVVPRAVIATHSSTTLLSSPHPPPRSFRASWLLNASTKVLDVLDAVNRLCATRHYDHHLERRECRRLFWHARWRFPRLTIVRWPSSSCATSTTLVLKSLVAPCSSSDPASSTQSKVYKAHEPTGRRFEDLLETNPTYRPSPPPTRALPRLKTGLQRRTNLCSRRDARLVLRTAPNVDIVNPRSDPLATAYLDSQRVLVQQWTRTE</sequence>
<proteinExistence type="predicted"/>
<evidence type="ECO:0000313" key="1">
    <source>
        <dbReference type="EMBL" id="KZV86054.1"/>
    </source>
</evidence>